<keyword evidence="2" id="KW-1185">Reference proteome</keyword>
<accession>A0A091K2S9</accession>
<protein>
    <submittedName>
        <fullName evidence="1">Uncharacterized protein</fullName>
    </submittedName>
</protein>
<sequence length="75" mass="7836">SEAGLLPLPGVSPAVKVSGFLPVELAFHSATVLRGAEPLEPVVDELCVLLVKVLMGHDIRGACIDLVTTHLPQAK</sequence>
<reference evidence="1 2" key="1">
    <citation type="submission" date="2014-04" db="EMBL/GenBank/DDBJ databases">
        <title>Genome evolution of avian class.</title>
        <authorList>
            <person name="Zhang G."/>
            <person name="Li C."/>
        </authorList>
    </citation>
    <scope>NUCLEOTIDE SEQUENCE [LARGE SCALE GENOMIC DNA]</scope>
    <source>
        <strain evidence="1">BGI_N325</strain>
    </source>
</reference>
<gene>
    <name evidence="1" type="ORF">N325_03647</name>
</gene>
<name>A0A091K2S9_COLST</name>
<evidence type="ECO:0000313" key="1">
    <source>
        <dbReference type="EMBL" id="KFP30571.1"/>
    </source>
</evidence>
<dbReference type="Proteomes" id="UP000053615">
    <property type="component" value="Unassembled WGS sequence"/>
</dbReference>
<dbReference type="AlphaFoldDB" id="A0A091K2S9"/>
<proteinExistence type="predicted"/>
<evidence type="ECO:0000313" key="2">
    <source>
        <dbReference type="Proteomes" id="UP000053615"/>
    </source>
</evidence>
<feature type="non-terminal residue" evidence="1">
    <location>
        <position position="75"/>
    </location>
</feature>
<dbReference type="EMBL" id="KK539925">
    <property type="protein sequence ID" value="KFP30571.1"/>
    <property type="molecule type" value="Genomic_DNA"/>
</dbReference>
<feature type="non-terminal residue" evidence="1">
    <location>
        <position position="1"/>
    </location>
</feature>
<organism evidence="1 2">
    <name type="scientific">Colius striatus</name>
    <name type="common">Speckled mousebird</name>
    <dbReference type="NCBI Taxonomy" id="57412"/>
    <lineage>
        <taxon>Eukaryota</taxon>
        <taxon>Metazoa</taxon>
        <taxon>Chordata</taxon>
        <taxon>Craniata</taxon>
        <taxon>Vertebrata</taxon>
        <taxon>Euteleostomi</taxon>
        <taxon>Archelosauria</taxon>
        <taxon>Archosauria</taxon>
        <taxon>Dinosauria</taxon>
        <taxon>Saurischia</taxon>
        <taxon>Theropoda</taxon>
        <taxon>Coelurosauria</taxon>
        <taxon>Aves</taxon>
        <taxon>Neognathae</taxon>
        <taxon>Neoaves</taxon>
        <taxon>Telluraves</taxon>
        <taxon>Coraciimorphae</taxon>
        <taxon>Coliiformes</taxon>
        <taxon>Coliidae</taxon>
        <taxon>Colius</taxon>
    </lineage>
</organism>